<accession>A0ABQ7GHC7</accession>
<feature type="compositionally biased region" description="Polar residues" evidence="1">
    <location>
        <begin position="27"/>
        <end position="36"/>
    </location>
</feature>
<protein>
    <recommendedName>
        <fullName evidence="4">Encoded protein</fullName>
    </recommendedName>
</protein>
<evidence type="ECO:0008006" key="4">
    <source>
        <dbReference type="Google" id="ProtNLM"/>
    </source>
</evidence>
<dbReference type="Proteomes" id="UP000815325">
    <property type="component" value="Unassembled WGS sequence"/>
</dbReference>
<reference evidence="2" key="1">
    <citation type="submission" date="2017-08" db="EMBL/GenBank/DDBJ databases">
        <authorList>
            <person name="Polle J.E."/>
            <person name="Barry K."/>
            <person name="Cushman J."/>
            <person name="Schmutz J."/>
            <person name="Tran D."/>
            <person name="Hathwaick L.T."/>
            <person name="Yim W.C."/>
            <person name="Jenkins J."/>
            <person name="Mckie-Krisberg Z.M."/>
            <person name="Prochnik S."/>
            <person name="Lindquist E."/>
            <person name="Dockter R.B."/>
            <person name="Adam C."/>
            <person name="Molina H."/>
            <person name="Bunkerborg J."/>
            <person name="Jin E."/>
            <person name="Buchheim M."/>
            <person name="Magnuson J."/>
        </authorList>
    </citation>
    <scope>NUCLEOTIDE SEQUENCE</scope>
    <source>
        <strain evidence="2">CCAP 19/18</strain>
    </source>
</reference>
<feature type="region of interest" description="Disordered" evidence="1">
    <location>
        <begin position="1"/>
        <end position="36"/>
    </location>
</feature>
<feature type="compositionally biased region" description="Basic residues" evidence="1">
    <location>
        <begin position="13"/>
        <end position="26"/>
    </location>
</feature>
<proteinExistence type="predicted"/>
<feature type="compositionally biased region" description="Polar residues" evidence="1">
    <location>
        <begin position="1"/>
        <end position="11"/>
    </location>
</feature>
<name>A0ABQ7GHC7_DUNSA</name>
<keyword evidence="3" id="KW-1185">Reference proteome</keyword>
<evidence type="ECO:0000256" key="1">
    <source>
        <dbReference type="SAM" id="MobiDB-lite"/>
    </source>
</evidence>
<organism evidence="2 3">
    <name type="scientific">Dunaliella salina</name>
    <name type="common">Green alga</name>
    <name type="synonym">Protococcus salinus</name>
    <dbReference type="NCBI Taxonomy" id="3046"/>
    <lineage>
        <taxon>Eukaryota</taxon>
        <taxon>Viridiplantae</taxon>
        <taxon>Chlorophyta</taxon>
        <taxon>core chlorophytes</taxon>
        <taxon>Chlorophyceae</taxon>
        <taxon>CS clade</taxon>
        <taxon>Chlamydomonadales</taxon>
        <taxon>Dunaliellaceae</taxon>
        <taxon>Dunaliella</taxon>
    </lineage>
</organism>
<evidence type="ECO:0000313" key="2">
    <source>
        <dbReference type="EMBL" id="KAF5833989.1"/>
    </source>
</evidence>
<gene>
    <name evidence="2" type="ORF">DUNSADRAFT_9515</name>
</gene>
<sequence>MGTNAPPSTGVTARRRRNRANAKARKLQQSFSQDPTRTVSSYLSKLSSMAGSIIVERVKQRIVPIQTRVFESGNIAAGRPPHLGRAYNPQEEASRDPSVRREQYPVFNDQQLQQAQQFVLAAANRLGIPEMQALEDPLSVSYAANKQRHLAMPCHASPWA</sequence>
<dbReference type="EMBL" id="MU069781">
    <property type="protein sequence ID" value="KAF5833989.1"/>
    <property type="molecule type" value="Genomic_DNA"/>
</dbReference>
<feature type="region of interest" description="Disordered" evidence="1">
    <location>
        <begin position="75"/>
        <end position="100"/>
    </location>
</feature>
<comment type="caution">
    <text evidence="2">The sequence shown here is derived from an EMBL/GenBank/DDBJ whole genome shotgun (WGS) entry which is preliminary data.</text>
</comment>
<evidence type="ECO:0000313" key="3">
    <source>
        <dbReference type="Proteomes" id="UP000815325"/>
    </source>
</evidence>